<reference evidence="1" key="1">
    <citation type="submission" date="2014-09" db="EMBL/GenBank/DDBJ databases">
        <authorList>
            <person name="Magalhaes I.L.F."/>
            <person name="Oliveira U."/>
            <person name="Santos F.R."/>
            <person name="Vidigal T.H.D.A."/>
            <person name="Brescovit A.D."/>
            <person name="Santos A.J."/>
        </authorList>
    </citation>
    <scope>NUCLEOTIDE SEQUENCE</scope>
    <source>
        <tissue evidence="1">Shoot tissue taken approximately 20 cm above the soil surface</tissue>
    </source>
</reference>
<sequence>MLAGALLFFAKNCMVICYTVVICRLRLWLGETKRVTMLKIVLKCGWSGKRKPFERRHILLLLRIFPPDIRRSGSWKMSVRDTLLPILKWFKRWTQLMSLQGIFMWTKRVSFRN</sequence>
<dbReference type="EMBL" id="GBRH01175297">
    <property type="protein sequence ID" value="JAE22599.1"/>
    <property type="molecule type" value="Transcribed_RNA"/>
</dbReference>
<organism evidence="1">
    <name type="scientific">Arundo donax</name>
    <name type="common">Giant reed</name>
    <name type="synonym">Donax arundinaceus</name>
    <dbReference type="NCBI Taxonomy" id="35708"/>
    <lineage>
        <taxon>Eukaryota</taxon>
        <taxon>Viridiplantae</taxon>
        <taxon>Streptophyta</taxon>
        <taxon>Embryophyta</taxon>
        <taxon>Tracheophyta</taxon>
        <taxon>Spermatophyta</taxon>
        <taxon>Magnoliopsida</taxon>
        <taxon>Liliopsida</taxon>
        <taxon>Poales</taxon>
        <taxon>Poaceae</taxon>
        <taxon>PACMAD clade</taxon>
        <taxon>Arundinoideae</taxon>
        <taxon>Arundineae</taxon>
        <taxon>Arundo</taxon>
    </lineage>
</organism>
<evidence type="ECO:0000313" key="1">
    <source>
        <dbReference type="EMBL" id="JAE22599.1"/>
    </source>
</evidence>
<reference evidence="1" key="2">
    <citation type="journal article" date="2015" name="Data Brief">
        <title>Shoot transcriptome of the giant reed, Arundo donax.</title>
        <authorList>
            <person name="Barrero R.A."/>
            <person name="Guerrero F.D."/>
            <person name="Moolhuijzen P."/>
            <person name="Goolsby J.A."/>
            <person name="Tidwell J."/>
            <person name="Bellgard S.E."/>
            <person name="Bellgard M.I."/>
        </authorList>
    </citation>
    <scope>NUCLEOTIDE SEQUENCE</scope>
    <source>
        <tissue evidence="1">Shoot tissue taken approximately 20 cm above the soil surface</tissue>
    </source>
</reference>
<accession>A0A0A9GGS7</accession>
<protein>
    <submittedName>
        <fullName evidence="1">Uncharacterized protein</fullName>
    </submittedName>
</protein>
<proteinExistence type="predicted"/>
<dbReference type="AlphaFoldDB" id="A0A0A9GGS7"/>
<name>A0A0A9GGS7_ARUDO</name>